<feature type="region of interest" description="Disordered" evidence="1">
    <location>
        <begin position="1090"/>
        <end position="1196"/>
    </location>
</feature>
<dbReference type="EMBL" id="JAWWNJ010000011">
    <property type="protein sequence ID" value="KAK7044319.1"/>
    <property type="molecule type" value="Genomic_DNA"/>
</dbReference>
<name>A0AAW0CZP7_9AGAR</name>
<evidence type="ECO:0000313" key="3">
    <source>
        <dbReference type="Proteomes" id="UP001362999"/>
    </source>
</evidence>
<organism evidence="2 3">
    <name type="scientific">Favolaschia claudopus</name>
    <dbReference type="NCBI Taxonomy" id="2862362"/>
    <lineage>
        <taxon>Eukaryota</taxon>
        <taxon>Fungi</taxon>
        <taxon>Dikarya</taxon>
        <taxon>Basidiomycota</taxon>
        <taxon>Agaricomycotina</taxon>
        <taxon>Agaricomycetes</taxon>
        <taxon>Agaricomycetidae</taxon>
        <taxon>Agaricales</taxon>
        <taxon>Marasmiineae</taxon>
        <taxon>Mycenaceae</taxon>
        <taxon>Favolaschia</taxon>
    </lineage>
</organism>
<dbReference type="Proteomes" id="UP001362999">
    <property type="component" value="Unassembled WGS sequence"/>
</dbReference>
<dbReference type="PANTHER" id="PTHR31912:SF34">
    <property type="entry name" value="NOTOCHORD-RELATED PROTEIN"/>
    <property type="match status" value="1"/>
</dbReference>
<feature type="compositionally biased region" description="Basic residues" evidence="1">
    <location>
        <begin position="1183"/>
        <end position="1196"/>
    </location>
</feature>
<feature type="region of interest" description="Disordered" evidence="1">
    <location>
        <begin position="165"/>
        <end position="193"/>
    </location>
</feature>
<reference evidence="2 3" key="1">
    <citation type="journal article" date="2024" name="J Genomics">
        <title>Draft genome sequencing and assembly of Favolaschia claudopus CIRM-BRFM 2984 isolated from oak limbs.</title>
        <authorList>
            <person name="Navarro D."/>
            <person name="Drula E."/>
            <person name="Chaduli D."/>
            <person name="Cazenave R."/>
            <person name="Ahrendt S."/>
            <person name="Wang J."/>
            <person name="Lipzen A."/>
            <person name="Daum C."/>
            <person name="Barry K."/>
            <person name="Grigoriev I.V."/>
            <person name="Favel A."/>
            <person name="Rosso M.N."/>
            <person name="Martin F."/>
        </authorList>
    </citation>
    <scope>NUCLEOTIDE SEQUENCE [LARGE SCALE GENOMIC DNA]</scope>
    <source>
        <strain evidence="2 3">CIRM-BRFM 2984</strain>
    </source>
</reference>
<comment type="caution">
    <text evidence="2">The sequence shown here is derived from an EMBL/GenBank/DDBJ whole genome shotgun (WGS) entry which is preliminary data.</text>
</comment>
<feature type="compositionally biased region" description="Basic and acidic residues" evidence="1">
    <location>
        <begin position="1109"/>
        <end position="1122"/>
    </location>
</feature>
<dbReference type="PANTHER" id="PTHR31912">
    <property type="entry name" value="IP13529P"/>
    <property type="match status" value="1"/>
</dbReference>
<gene>
    <name evidence="2" type="ORF">R3P38DRAFT_2508473</name>
</gene>
<dbReference type="AlphaFoldDB" id="A0AAW0CZP7"/>
<keyword evidence="3" id="KW-1185">Reference proteome</keyword>
<sequence length="1196" mass="135490">MAPHAWTPPADILPFLEYSSDRKRVRCKVCHGEGIAVAASDYILAKSLKAHLSSPTHVACNANRCEREIIRARELEEMSAAHTANGIMKYPNAIGTVIPSRVPGMFNSAVPMETDDPYVETDHSVLLGQLGQNDTPEAVSTPADTRSFLQEEFQRMLEEAQREDLFGEEEEEPFIGDDLPKDFDEEEEDDPECWDPSLLEPSEYHPYPSKTAMLLDVMDNLPRCRFSSAQMSLVIHFAKQLGAPNVPSLKSFRKLQKNLQSMCGNEPTKVVSYLENIFYVNDIRGSIARDFENPLVAPHMHFYPEETDGPISETYQAERWMEYTPAQLTPMFSKGVKRFWIEEVAQLRDGTFVIPHTWITRHNRLTSDVHVVAPRADGLWHILGSKTINADDLELDYNDIIAHFGNLTWVAGSEVASMPNEMRKLVNDDEDLFVVMVSPWADDVSGNKSKQYNKHMNMYTANGCLPGRMLQQEYHVHYVSTSPHASSAEQFAAFRDHVKDTETNPAFPPTILSSRRKHAIWGAMRTSPVENIYHECHFAGVARDAEEIRESLRKQLRFSMLGNHKAITDHQRSTGTKDKITQHWIDILLEKAKAMKLANSARSDEEIANELEEWLKSQPGDKMNPLLEVLGLDPSQDTPVELLHTILLGVIKYIWHLLNTSQWSDEDRLLLAARLQSTDLSGLTVPALRAWYMMQYKNNLIGKHFKTLMQILPFHVHDISTSEQFALIKAAGELGARLWVPEIDNMDEYLADLKIAIANLLDAFDRVDPLRILLKIKLHLLAHIPNDIRRFGPLIRWATEIYEAYNGVFRLNSIFSNRIAPSRDISSKFASMDRVKHILSGGYWLDSRSKGWIQAGRGVRQVLLADPIFQRHLGWVRPAKIEPGVVKPMPLRVSPVEWHKTKAATFYTGNDAPSAGSRWRYGQLLTTGSGDRATIGCWVFAIGPDGKTVIGRISELLVGERSLVTLEQFICSEELHPQFGWPVLRRPNGAEIIAGRGQSHVVLETKSVRFICSVQHDCRMGNCKLNLVRHVVQEREETKRTMTLIQHSDDDHFVLNMAGLHNFVHLCRSLPKAFVELKPLHTDRKEFHKKMATLARSTQTTKRAKTAQKRRETAAAKRKGAEEAAAAAADAEEAARRAEEGEEEETEPEQNEEQGADDHQSREDGADSEFEEQDISTETRGRQPAHSRKRRRVGRG</sequence>
<proteinExistence type="predicted"/>
<accession>A0AAW0CZP7</accession>
<evidence type="ECO:0000313" key="2">
    <source>
        <dbReference type="EMBL" id="KAK7044319.1"/>
    </source>
</evidence>
<feature type="compositionally biased region" description="Acidic residues" evidence="1">
    <location>
        <begin position="1166"/>
        <end position="1175"/>
    </location>
</feature>
<protein>
    <submittedName>
        <fullName evidence="2">Uncharacterized protein</fullName>
    </submittedName>
</protein>
<feature type="compositionally biased region" description="Basic and acidic residues" evidence="1">
    <location>
        <begin position="1156"/>
        <end position="1165"/>
    </location>
</feature>
<feature type="compositionally biased region" description="Acidic residues" evidence="1">
    <location>
        <begin position="1140"/>
        <end position="1155"/>
    </location>
</feature>
<feature type="compositionally biased region" description="Acidic residues" evidence="1">
    <location>
        <begin position="166"/>
        <end position="175"/>
    </location>
</feature>
<evidence type="ECO:0000256" key="1">
    <source>
        <dbReference type="SAM" id="MobiDB-lite"/>
    </source>
</evidence>
<feature type="compositionally biased region" description="Acidic residues" evidence="1">
    <location>
        <begin position="183"/>
        <end position="193"/>
    </location>
</feature>